<name>A0A7U7J2Q1_9GAMM</name>
<comment type="caution">
    <text evidence="2">The sequence shown here is derived from an EMBL/GenBank/DDBJ whole genome shotgun (WGS) entry which is preliminary data.</text>
</comment>
<feature type="domain" description="TtsA-like Glycoside hydrolase family 108" evidence="1">
    <location>
        <begin position="9"/>
        <end position="84"/>
    </location>
</feature>
<dbReference type="InterPro" id="IPR008565">
    <property type="entry name" value="TtsA-like_GH18_dom"/>
</dbReference>
<dbReference type="SUPFAM" id="SSF53955">
    <property type="entry name" value="Lysozyme-like"/>
    <property type="match status" value="1"/>
</dbReference>
<evidence type="ECO:0000313" key="2">
    <source>
        <dbReference type="EMBL" id="CDH44397.1"/>
    </source>
</evidence>
<evidence type="ECO:0000259" key="1">
    <source>
        <dbReference type="Pfam" id="PF05838"/>
    </source>
</evidence>
<dbReference type="Gene3D" id="1.20.141.10">
    <property type="entry name" value="Chitosanase, subunit A, domain 1"/>
    <property type="match status" value="1"/>
</dbReference>
<reference evidence="2 3" key="1">
    <citation type="journal article" date="2014" name="ISME J.">
        <title>Candidatus Competibacter-lineage genomes retrieved from metagenomes reveal functional metabolic diversity.</title>
        <authorList>
            <person name="McIlroy S.J."/>
            <person name="Albertsen M."/>
            <person name="Andresen E.K."/>
            <person name="Saunders A.M."/>
            <person name="Kristiansen R."/>
            <person name="Stokholm-Bjerregaard M."/>
            <person name="Nielsen K.L."/>
            <person name="Nielsen P.H."/>
        </authorList>
    </citation>
    <scope>NUCLEOTIDE SEQUENCE [LARGE SCALE GENOMIC DNA]</scope>
    <source>
        <strain evidence="2 3">Run_B_J11</strain>
    </source>
</reference>
<dbReference type="CDD" id="cd13926">
    <property type="entry name" value="N-acetylmuramidase_GH108"/>
    <property type="match status" value="1"/>
</dbReference>
<protein>
    <recommendedName>
        <fullName evidence="1">TtsA-like Glycoside hydrolase family 108 domain-containing protein</fullName>
    </recommendedName>
</protein>
<gene>
    <name evidence="2" type="ORF">BN874_1630008</name>
</gene>
<evidence type="ECO:0000313" key="3">
    <source>
        <dbReference type="Proteomes" id="UP000019184"/>
    </source>
</evidence>
<dbReference type="Proteomes" id="UP000019184">
    <property type="component" value="Unassembled WGS sequence"/>
</dbReference>
<dbReference type="RefSeq" id="WP_051497497.1">
    <property type="nucleotide sequence ID" value="NZ_CBTK010000072.1"/>
</dbReference>
<proteinExistence type="predicted"/>
<dbReference type="Pfam" id="PF05838">
    <property type="entry name" value="Glyco_hydro_108"/>
    <property type="match status" value="1"/>
</dbReference>
<sequence length="165" mass="18314">MGTFPECLKIILAEEGGLSNHRQDPGGLTRYGISQRSYPNVDIANLTLQQASAIYQRDYWQPIRGDMLPAGLDLLVFDCAVNQGSTTAAILLQTALGVKMDGSIGPITLARASQSMPDLLITFAAERALQYEFNRNEESFGRGWYRRLFRIQNLAVQAYHRSSDG</sequence>
<dbReference type="InterPro" id="IPR023346">
    <property type="entry name" value="Lysozyme-like_dom_sf"/>
</dbReference>
<dbReference type="AlphaFoldDB" id="A0A7U7J2Q1"/>
<organism evidence="2 3">
    <name type="scientific">Candidatus Contendobacter odensis Run_B_J11</name>
    <dbReference type="NCBI Taxonomy" id="1400861"/>
    <lineage>
        <taxon>Bacteria</taxon>
        <taxon>Pseudomonadati</taxon>
        <taxon>Pseudomonadota</taxon>
        <taxon>Gammaproteobacteria</taxon>
        <taxon>Candidatus Competibacteraceae</taxon>
        <taxon>Candidatus Contendibacter</taxon>
    </lineage>
</organism>
<keyword evidence="3" id="KW-1185">Reference proteome</keyword>
<dbReference type="EMBL" id="CBTK010000072">
    <property type="protein sequence ID" value="CDH44397.1"/>
    <property type="molecule type" value="Genomic_DNA"/>
</dbReference>
<accession>A0A7U7J2Q1</accession>
<dbReference type="OrthoDB" id="9815229at2"/>